<dbReference type="Gene3D" id="3.40.50.150">
    <property type="entry name" value="Vaccinia Virus protein VP39"/>
    <property type="match status" value="1"/>
</dbReference>
<reference evidence="2 3" key="1">
    <citation type="submission" date="2020-08" db="EMBL/GenBank/DDBJ databases">
        <title>Genomic Encyclopedia of Type Strains, Phase IV (KMG-V): Genome sequencing to study the core and pangenomes of soil and plant-associated prokaryotes.</title>
        <authorList>
            <person name="Whitman W."/>
        </authorList>
    </citation>
    <scope>NUCLEOTIDE SEQUENCE [LARGE SCALE GENOMIC DNA]</scope>
    <source>
        <strain evidence="2 3">B3ACCR2</strain>
    </source>
</reference>
<organism evidence="2 3">
    <name type="scientific">Terracoccus luteus</name>
    <dbReference type="NCBI Taxonomy" id="53356"/>
    <lineage>
        <taxon>Bacteria</taxon>
        <taxon>Bacillati</taxon>
        <taxon>Actinomycetota</taxon>
        <taxon>Actinomycetes</taxon>
        <taxon>Micrococcales</taxon>
        <taxon>Intrasporangiaceae</taxon>
        <taxon>Terracoccus</taxon>
    </lineage>
</organism>
<dbReference type="EMBL" id="JACHVT010000009">
    <property type="protein sequence ID" value="MBB2988267.1"/>
    <property type="molecule type" value="Genomic_DNA"/>
</dbReference>
<dbReference type="CDD" id="cd02440">
    <property type="entry name" value="AdoMet_MTases"/>
    <property type="match status" value="1"/>
</dbReference>
<comment type="caution">
    <text evidence="2">The sequence shown here is derived from an EMBL/GenBank/DDBJ whole genome shotgun (WGS) entry which is preliminary data.</text>
</comment>
<dbReference type="GO" id="GO:0008168">
    <property type="term" value="F:methyltransferase activity"/>
    <property type="evidence" value="ECO:0007669"/>
    <property type="project" value="UniProtKB-KW"/>
</dbReference>
<dbReference type="InterPro" id="IPR029063">
    <property type="entry name" value="SAM-dependent_MTases_sf"/>
</dbReference>
<evidence type="ECO:0000256" key="1">
    <source>
        <dbReference type="SAM" id="MobiDB-lite"/>
    </source>
</evidence>
<evidence type="ECO:0000313" key="2">
    <source>
        <dbReference type="EMBL" id="MBB2988267.1"/>
    </source>
</evidence>
<dbReference type="Proteomes" id="UP000590811">
    <property type="component" value="Unassembled WGS sequence"/>
</dbReference>
<dbReference type="AlphaFoldDB" id="A0A839PXL1"/>
<keyword evidence="2" id="KW-0489">Methyltransferase</keyword>
<feature type="region of interest" description="Disordered" evidence="1">
    <location>
        <begin position="75"/>
        <end position="95"/>
    </location>
</feature>
<sequence length="202" mass="22056">MTTVETEHAIRARRAALVLDSDRAVSDPGTRAAWRDLLLQHLPEPPADVIDLGDGTGALALLLREEGHQVIGLVGSSGSTRERDGGITLDPPGEQWTMDATAEPETELSTLLGRFDVVVGQHVLSGLPDPDASVRLWLRLLRPGGRLVLVEGLCADGFGVAAEECQRLLLQHRNHLDVTNLPEHLYWGWPVTDERYLVVSAR</sequence>
<evidence type="ECO:0000313" key="3">
    <source>
        <dbReference type="Proteomes" id="UP000590811"/>
    </source>
</evidence>
<dbReference type="SUPFAM" id="SSF53335">
    <property type="entry name" value="S-adenosyl-L-methionine-dependent methyltransferases"/>
    <property type="match status" value="1"/>
</dbReference>
<proteinExistence type="predicted"/>
<dbReference type="GO" id="GO:0032259">
    <property type="term" value="P:methylation"/>
    <property type="evidence" value="ECO:0007669"/>
    <property type="project" value="UniProtKB-KW"/>
</dbReference>
<dbReference type="Pfam" id="PF13489">
    <property type="entry name" value="Methyltransf_23"/>
    <property type="match status" value="1"/>
</dbReference>
<gene>
    <name evidence="2" type="ORF">FHW14_003461</name>
</gene>
<name>A0A839PXL1_9MICO</name>
<accession>A0A839PXL1</accession>
<protein>
    <submittedName>
        <fullName evidence="2">SAM-dependent methyltransferase</fullName>
    </submittedName>
</protein>
<keyword evidence="2" id="KW-0808">Transferase</keyword>
<dbReference type="RefSeq" id="WP_221186624.1">
    <property type="nucleotide sequence ID" value="NZ_JACHVT010000009.1"/>
</dbReference>